<dbReference type="InterPro" id="IPR003877">
    <property type="entry name" value="SPRY_dom"/>
</dbReference>
<feature type="domain" description="B30.2/SPRY" evidence="2">
    <location>
        <begin position="1"/>
        <end position="170"/>
    </location>
</feature>
<comment type="caution">
    <text evidence="3">The sequence shown here is derived from an EMBL/GenBank/DDBJ whole genome shotgun (WGS) entry which is preliminary data.</text>
</comment>
<organism evidence="3 4">
    <name type="scientific">Gigaspora rosea</name>
    <dbReference type="NCBI Taxonomy" id="44941"/>
    <lineage>
        <taxon>Eukaryota</taxon>
        <taxon>Fungi</taxon>
        <taxon>Fungi incertae sedis</taxon>
        <taxon>Mucoromycota</taxon>
        <taxon>Glomeromycotina</taxon>
        <taxon>Glomeromycetes</taxon>
        <taxon>Diversisporales</taxon>
        <taxon>Gigasporaceae</taxon>
        <taxon>Gigaspora</taxon>
    </lineage>
</organism>
<dbReference type="PROSITE" id="PS50188">
    <property type="entry name" value="B302_SPRY"/>
    <property type="match status" value="1"/>
</dbReference>
<protein>
    <recommendedName>
        <fullName evidence="2">B30.2/SPRY domain-containing protein</fullName>
    </recommendedName>
</protein>
<dbReference type="SUPFAM" id="SSF48452">
    <property type="entry name" value="TPR-like"/>
    <property type="match status" value="1"/>
</dbReference>
<dbReference type="Proteomes" id="UP000266673">
    <property type="component" value="Unassembled WGS sequence"/>
</dbReference>
<dbReference type="STRING" id="44941.A0A397UN82"/>
<evidence type="ECO:0000313" key="4">
    <source>
        <dbReference type="Proteomes" id="UP000266673"/>
    </source>
</evidence>
<dbReference type="SMART" id="SM00449">
    <property type="entry name" value="SPRY"/>
    <property type="match status" value="1"/>
</dbReference>
<sequence length="243" mass="27539">MGETTLFNGLVLPTAWNIDDTSQFVSIDSNPNDYKAVVIRSNNPIPLQCGLFYLEIEIINEGKNRKYVEDQENKESKSWGCAYHGDDGYFFCSGSGKPYGPTYTAGDTIGCYLNFRNDDKMIFYTKNGINIGIACYLPNNLDDLINNLCPFIGIRSQDASIEANFGRKKFKYLTMTNDDIGEELWEACWINSETFDQYVDELKNKSNDTLALISRGKAYLIIGKYEEAYAVLTKLLEIQSETK</sequence>
<evidence type="ECO:0000313" key="3">
    <source>
        <dbReference type="EMBL" id="RIB10971.1"/>
    </source>
</evidence>
<dbReference type="OrthoDB" id="25503at2759"/>
<dbReference type="Pfam" id="PF00622">
    <property type="entry name" value="SPRY"/>
    <property type="match status" value="1"/>
</dbReference>
<accession>A0A397UN82</accession>
<reference evidence="3 4" key="1">
    <citation type="submission" date="2018-06" db="EMBL/GenBank/DDBJ databases">
        <title>Comparative genomics reveals the genomic features of Rhizophagus irregularis, R. cerebriforme, R. diaphanum and Gigaspora rosea, and their symbiotic lifestyle signature.</title>
        <authorList>
            <person name="Morin E."/>
            <person name="San Clemente H."/>
            <person name="Chen E.C.H."/>
            <person name="De La Providencia I."/>
            <person name="Hainaut M."/>
            <person name="Kuo A."/>
            <person name="Kohler A."/>
            <person name="Murat C."/>
            <person name="Tang N."/>
            <person name="Roy S."/>
            <person name="Loubradou J."/>
            <person name="Henrissat B."/>
            <person name="Grigoriev I.V."/>
            <person name="Corradi N."/>
            <person name="Roux C."/>
            <person name="Martin F.M."/>
        </authorList>
    </citation>
    <scope>NUCLEOTIDE SEQUENCE [LARGE SCALE GENOMIC DNA]</scope>
    <source>
        <strain evidence="3 4">DAOM 194757</strain>
    </source>
</reference>
<evidence type="ECO:0000259" key="2">
    <source>
        <dbReference type="PROSITE" id="PS50188"/>
    </source>
</evidence>
<dbReference type="InterPro" id="IPR001870">
    <property type="entry name" value="B30.2/SPRY"/>
</dbReference>
<dbReference type="InterPro" id="IPR050618">
    <property type="entry name" value="Ubq-SigPath_Reg"/>
</dbReference>
<dbReference type="EMBL" id="QKWP01001189">
    <property type="protein sequence ID" value="RIB10971.1"/>
    <property type="molecule type" value="Genomic_DNA"/>
</dbReference>
<evidence type="ECO:0000256" key="1">
    <source>
        <dbReference type="PROSITE-ProRule" id="PRU00339"/>
    </source>
</evidence>
<keyword evidence="4" id="KW-1185">Reference proteome</keyword>
<dbReference type="InterPro" id="IPR019734">
    <property type="entry name" value="TPR_rpt"/>
</dbReference>
<dbReference type="InterPro" id="IPR043136">
    <property type="entry name" value="B30.2/SPRY_sf"/>
</dbReference>
<dbReference type="InterPro" id="IPR011990">
    <property type="entry name" value="TPR-like_helical_dom_sf"/>
</dbReference>
<feature type="repeat" description="TPR" evidence="1">
    <location>
        <begin position="209"/>
        <end position="242"/>
    </location>
</feature>
<proteinExistence type="predicted"/>
<dbReference type="PROSITE" id="PS50005">
    <property type="entry name" value="TPR"/>
    <property type="match status" value="1"/>
</dbReference>
<dbReference type="InterPro" id="IPR013320">
    <property type="entry name" value="ConA-like_dom_sf"/>
</dbReference>
<dbReference type="AlphaFoldDB" id="A0A397UN82"/>
<dbReference type="Gene3D" id="2.60.120.920">
    <property type="match status" value="1"/>
</dbReference>
<dbReference type="SUPFAM" id="SSF49899">
    <property type="entry name" value="Concanavalin A-like lectins/glucanases"/>
    <property type="match status" value="1"/>
</dbReference>
<dbReference type="PANTHER" id="PTHR12864">
    <property type="entry name" value="RAN BINDING PROTEIN 9-RELATED"/>
    <property type="match status" value="1"/>
</dbReference>
<keyword evidence="1" id="KW-0802">TPR repeat</keyword>
<gene>
    <name evidence="3" type="ORF">C2G38_2250434</name>
</gene>
<name>A0A397UN82_9GLOM</name>